<dbReference type="GO" id="GO:0005886">
    <property type="term" value="C:plasma membrane"/>
    <property type="evidence" value="ECO:0007669"/>
    <property type="project" value="TreeGrafter"/>
</dbReference>
<reference evidence="5 6" key="1">
    <citation type="journal article" date="2015" name="Genome Biol.">
        <title>Comparative genomics of Steinernema reveals deeply conserved gene regulatory networks.</title>
        <authorList>
            <person name="Dillman A.R."/>
            <person name="Macchietto M."/>
            <person name="Porter C.F."/>
            <person name="Rogers A."/>
            <person name="Williams B."/>
            <person name="Antoshechkin I."/>
            <person name="Lee M.M."/>
            <person name="Goodwin Z."/>
            <person name="Lu X."/>
            <person name="Lewis E.E."/>
            <person name="Goodrich-Blair H."/>
            <person name="Stock S.P."/>
            <person name="Adams B.J."/>
            <person name="Sternberg P.W."/>
            <person name="Mortazavi A."/>
        </authorList>
    </citation>
    <scope>NUCLEOTIDE SEQUENCE [LARGE SCALE GENOMIC DNA]</scope>
    <source>
        <strain evidence="5 6">ALL</strain>
    </source>
</reference>
<feature type="chain" id="PRO_5020386743" description="C-type lectin domain-containing protein" evidence="3">
    <location>
        <begin position="19"/>
        <end position="244"/>
    </location>
</feature>
<feature type="signal peptide" evidence="3">
    <location>
        <begin position="1"/>
        <end position="18"/>
    </location>
</feature>
<dbReference type="PANTHER" id="PTHR46784">
    <property type="entry name" value="KILLER CELL LECTIN-LIKE RECEPTOR SUBFAMILY B MEMBER 1"/>
    <property type="match status" value="1"/>
</dbReference>
<evidence type="ECO:0000256" key="2">
    <source>
        <dbReference type="ARBA" id="ARBA00023157"/>
    </source>
</evidence>
<organism evidence="5 6">
    <name type="scientific">Steinernema carpocapsae</name>
    <name type="common">Entomopathogenic nematode</name>
    <dbReference type="NCBI Taxonomy" id="34508"/>
    <lineage>
        <taxon>Eukaryota</taxon>
        <taxon>Metazoa</taxon>
        <taxon>Ecdysozoa</taxon>
        <taxon>Nematoda</taxon>
        <taxon>Chromadorea</taxon>
        <taxon>Rhabditida</taxon>
        <taxon>Tylenchina</taxon>
        <taxon>Panagrolaimomorpha</taxon>
        <taxon>Strongyloidoidea</taxon>
        <taxon>Steinernematidae</taxon>
        <taxon>Steinernema</taxon>
    </lineage>
</organism>
<protein>
    <recommendedName>
        <fullName evidence="4">C-type lectin domain-containing protein</fullName>
    </recommendedName>
</protein>
<gene>
    <name evidence="5" type="ORF">L596_019884</name>
</gene>
<comment type="caution">
    <text evidence="5">The sequence shown here is derived from an EMBL/GenBank/DDBJ whole genome shotgun (WGS) entry which is preliminary data.</text>
</comment>
<keyword evidence="1" id="KW-1133">Transmembrane helix</keyword>
<dbReference type="InterPro" id="IPR016187">
    <property type="entry name" value="CTDL_fold"/>
</dbReference>
<dbReference type="EMBL" id="AZBU02000006">
    <property type="protein sequence ID" value="TKR72440.1"/>
    <property type="molecule type" value="Genomic_DNA"/>
</dbReference>
<dbReference type="Proteomes" id="UP000298663">
    <property type="component" value="Unassembled WGS sequence"/>
</dbReference>
<dbReference type="SMART" id="SM00034">
    <property type="entry name" value="CLECT"/>
    <property type="match status" value="1"/>
</dbReference>
<sequence length="244" mass="27807">MFCLLIVLFFFLSPSIQEICPKDFFLSPDKTVCFGLNTRQIDYYAAERVCSHINASLVGMKNEVVQAHQLFINKNSSNENAAYWVHTLLFEYRENDESCIFFRGRDATFRASDCDNRAMILCRVEAKQDLWDRLSGYGFQVHKEGKTWNEANNHCTESGGSLVIGDNVKSPKISSEKLANWVGGRRVDGEFQWIDGNKINKASEDWQKDVDPTIPDICLAMSQGKLTPMACNGTLPFICEKWFD</sequence>
<feature type="domain" description="C-type lectin" evidence="4">
    <location>
        <begin position="134"/>
        <end position="240"/>
    </location>
</feature>
<evidence type="ECO:0000313" key="6">
    <source>
        <dbReference type="Proteomes" id="UP000298663"/>
    </source>
</evidence>
<dbReference type="GO" id="GO:0038023">
    <property type="term" value="F:signaling receptor activity"/>
    <property type="evidence" value="ECO:0007669"/>
    <property type="project" value="TreeGrafter"/>
</dbReference>
<evidence type="ECO:0000259" key="4">
    <source>
        <dbReference type="PROSITE" id="PS50041"/>
    </source>
</evidence>
<keyword evidence="3" id="KW-0732">Signal</keyword>
<dbReference type="Pfam" id="PF00059">
    <property type="entry name" value="Lectin_C"/>
    <property type="match status" value="1"/>
</dbReference>
<keyword evidence="2" id="KW-1015">Disulfide bond</keyword>
<dbReference type="CDD" id="cd00037">
    <property type="entry name" value="CLECT"/>
    <property type="match status" value="1"/>
</dbReference>
<evidence type="ECO:0000256" key="3">
    <source>
        <dbReference type="SAM" id="SignalP"/>
    </source>
</evidence>
<dbReference type="Gene3D" id="3.10.100.10">
    <property type="entry name" value="Mannose-Binding Protein A, subunit A"/>
    <property type="match status" value="2"/>
</dbReference>
<dbReference type="SUPFAM" id="SSF56436">
    <property type="entry name" value="C-type lectin-like"/>
    <property type="match status" value="2"/>
</dbReference>
<accession>A0A4U5MRZ7</accession>
<dbReference type="OrthoDB" id="6133475at2759"/>
<dbReference type="InterPro" id="IPR001304">
    <property type="entry name" value="C-type_lectin-like"/>
</dbReference>
<dbReference type="GO" id="GO:0009986">
    <property type="term" value="C:cell surface"/>
    <property type="evidence" value="ECO:0007669"/>
    <property type="project" value="TreeGrafter"/>
</dbReference>
<dbReference type="AlphaFoldDB" id="A0A4U5MRZ7"/>
<keyword evidence="6" id="KW-1185">Reference proteome</keyword>
<evidence type="ECO:0000256" key="1">
    <source>
        <dbReference type="ARBA" id="ARBA00022989"/>
    </source>
</evidence>
<keyword evidence="1" id="KW-0472">Membrane</keyword>
<dbReference type="PROSITE" id="PS50041">
    <property type="entry name" value="C_TYPE_LECTIN_2"/>
    <property type="match status" value="1"/>
</dbReference>
<dbReference type="InterPro" id="IPR016186">
    <property type="entry name" value="C-type_lectin-like/link_sf"/>
</dbReference>
<reference evidence="5 6" key="2">
    <citation type="journal article" date="2019" name="G3 (Bethesda)">
        <title>Hybrid Assembly of the Genome of the Entomopathogenic Nematode Steinernema carpocapsae Identifies the X-Chromosome.</title>
        <authorList>
            <person name="Serra L."/>
            <person name="Macchietto M."/>
            <person name="Macias-Munoz A."/>
            <person name="McGill C.J."/>
            <person name="Rodriguez I.M."/>
            <person name="Rodriguez B."/>
            <person name="Murad R."/>
            <person name="Mortazavi A."/>
        </authorList>
    </citation>
    <scope>NUCLEOTIDE SEQUENCE [LARGE SCALE GENOMIC DNA]</scope>
    <source>
        <strain evidence="5 6">ALL</strain>
    </source>
</reference>
<dbReference type="InterPro" id="IPR051527">
    <property type="entry name" value="KLR_subfamily_B"/>
</dbReference>
<name>A0A4U5MRZ7_STECR</name>
<keyword evidence="1" id="KW-0812">Transmembrane</keyword>
<dbReference type="PANTHER" id="PTHR46784:SF1">
    <property type="entry name" value="KILLER CELL LECTIN-LIKE RECEPTOR SUBFAMILY B MEMBER 1"/>
    <property type="match status" value="1"/>
</dbReference>
<proteinExistence type="predicted"/>
<evidence type="ECO:0000313" key="5">
    <source>
        <dbReference type="EMBL" id="TKR72440.1"/>
    </source>
</evidence>